<evidence type="ECO:0000256" key="3">
    <source>
        <dbReference type="ARBA" id="ARBA00023002"/>
    </source>
</evidence>
<evidence type="ECO:0000256" key="4">
    <source>
        <dbReference type="PIRSR" id="PIRSR000097-1"/>
    </source>
</evidence>
<dbReference type="GeneID" id="96866586"/>
<feature type="binding site" evidence="5">
    <location>
        <position position="103"/>
    </location>
    <ligand>
        <name>substrate</name>
    </ligand>
</feature>
<dbReference type="PANTHER" id="PTHR43827:SF3">
    <property type="entry name" value="NADP-DEPENDENT OXIDOREDUCTASE DOMAIN-CONTAINING PROTEIN"/>
    <property type="match status" value="1"/>
</dbReference>
<name>A0A084U357_MALIO</name>
<keyword evidence="3" id="KW-0560">Oxidoreductase</keyword>
<dbReference type="GO" id="GO:0016616">
    <property type="term" value="F:oxidoreductase activity, acting on the CH-OH group of donors, NAD or NADP as acceptor"/>
    <property type="evidence" value="ECO:0007669"/>
    <property type="project" value="UniProtKB-ARBA"/>
</dbReference>
<dbReference type="InterPro" id="IPR020471">
    <property type="entry name" value="AKR"/>
</dbReference>
<dbReference type="EMBL" id="AWQU01000084">
    <property type="protein sequence ID" value="KFB07393.1"/>
    <property type="molecule type" value="Genomic_DNA"/>
</dbReference>
<evidence type="ECO:0000313" key="8">
    <source>
        <dbReference type="EMBL" id="KFB07393.1"/>
    </source>
</evidence>
<dbReference type="PANTHER" id="PTHR43827">
    <property type="entry name" value="2,5-DIKETO-D-GLUCONIC ACID REDUCTASE"/>
    <property type="match status" value="1"/>
</dbReference>
<dbReference type="Pfam" id="PF00248">
    <property type="entry name" value="Aldo_ket_red"/>
    <property type="match status" value="1"/>
</dbReference>
<evidence type="ECO:0000256" key="1">
    <source>
        <dbReference type="ARBA" id="ARBA00007905"/>
    </source>
</evidence>
<evidence type="ECO:0000256" key="6">
    <source>
        <dbReference type="PIRSR" id="PIRSR000097-3"/>
    </source>
</evidence>
<evidence type="ECO:0000256" key="5">
    <source>
        <dbReference type="PIRSR" id="PIRSR000097-2"/>
    </source>
</evidence>
<dbReference type="Gene3D" id="3.20.20.100">
    <property type="entry name" value="NADP-dependent oxidoreductase domain"/>
    <property type="match status" value="1"/>
</dbReference>
<reference evidence="8 9" key="1">
    <citation type="journal article" date="2014" name="PLoS ONE">
        <title>Reduction of Hydrogen Peroxide Accumulation and Toxicity by a Catalase from Mycoplasma iowae.</title>
        <authorList>
            <person name="Pritchard R.E."/>
            <person name="Prassinos A.J."/>
            <person name="Osborne J.D."/>
            <person name="Raviv Z."/>
            <person name="Balish M.F."/>
        </authorList>
    </citation>
    <scope>NUCLEOTIDE SEQUENCE [LARGE SCALE GENOMIC DNA]</scope>
    <source>
        <strain evidence="8 9">DK-CPA</strain>
    </source>
</reference>
<feature type="domain" description="NADP-dependent oxidoreductase" evidence="7">
    <location>
        <begin position="8"/>
        <end position="251"/>
    </location>
</feature>
<evidence type="ECO:0000313" key="9">
    <source>
        <dbReference type="Proteomes" id="UP000028523"/>
    </source>
</evidence>
<dbReference type="AlphaFoldDB" id="A0A084U357"/>
<gene>
    <name evidence="8" type="primary">ara1</name>
    <name evidence="8" type="ORF">P271_226</name>
</gene>
<keyword evidence="2" id="KW-0521">NADP</keyword>
<proteinExistence type="inferred from homology"/>
<accession>A0A084U357</accession>
<sequence>MNNILKAKIGFGTYKILDQNDMDNAIKWAIESGYDFIDTAKLYNTEPLVGNSLEKLKMENPSFVYPILQSKIWPSDFKNGVEFELRESLKRLKISKIDCYMLHRPHVDNTMNVRAWKELIECKKKGLVDVIGVSNFEPDMIRILYNETGVYPEVVQNEASLTYIRRDRMVYCKEHNIAMQGWRALGNPKVNFNSEYLRQLAIKYNCSVAQLLVAYSYNLGFCPVVRSAIESEIKENVNAINIKISEVDMLTLELKFNTHKSTTHNECDSYANLALDDDWYKTN</sequence>
<feature type="active site" description="Proton donor" evidence="4">
    <location>
        <position position="43"/>
    </location>
</feature>
<evidence type="ECO:0000256" key="2">
    <source>
        <dbReference type="ARBA" id="ARBA00022857"/>
    </source>
</evidence>
<dbReference type="InterPro" id="IPR036812">
    <property type="entry name" value="NAD(P)_OxRdtase_dom_sf"/>
</dbReference>
<keyword evidence="9" id="KW-1185">Reference proteome</keyword>
<evidence type="ECO:0000259" key="7">
    <source>
        <dbReference type="Pfam" id="PF00248"/>
    </source>
</evidence>
<dbReference type="PIRSF" id="PIRSF000097">
    <property type="entry name" value="AKR"/>
    <property type="match status" value="1"/>
</dbReference>
<dbReference type="InterPro" id="IPR023210">
    <property type="entry name" value="NADP_OxRdtase_dom"/>
</dbReference>
<dbReference type="CDD" id="cd19071">
    <property type="entry name" value="AKR_AKR1-5-like"/>
    <property type="match status" value="1"/>
</dbReference>
<dbReference type="Proteomes" id="UP000028523">
    <property type="component" value="Unassembled WGS sequence"/>
</dbReference>
<comment type="caution">
    <text evidence="8">The sequence shown here is derived from an EMBL/GenBank/DDBJ whole genome shotgun (WGS) entry which is preliminary data.</text>
</comment>
<feature type="site" description="Lowers pKa of active site Tyr" evidence="6">
    <location>
        <position position="71"/>
    </location>
</feature>
<dbReference type="SUPFAM" id="SSF51430">
    <property type="entry name" value="NAD(P)-linked oxidoreductase"/>
    <property type="match status" value="1"/>
</dbReference>
<comment type="similarity">
    <text evidence="1">Belongs to the aldo/keto reductase family.</text>
</comment>
<protein>
    <submittedName>
        <fullName evidence="8">Aldo/keto reductase family protein</fullName>
    </submittedName>
</protein>
<organism evidence="8 9">
    <name type="scientific">Malacoplasma iowae DK-CPA</name>
    <dbReference type="NCBI Taxonomy" id="1394179"/>
    <lineage>
        <taxon>Bacteria</taxon>
        <taxon>Bacillati</taxon>
        <taxon>Mycoplasmatota</taxon>
        <taxon>Mycoplasmoidales</taxon>
        <taxon>Mycoplasmoidaceae</taxon>
        <taxon>Malacoplasma</taxon>
    </lineage>
</organism>
<dbReference type="RefSeq" id="WP_004024595.1">
    <property type="nucleotide sequence ID" value="NZ_AWQU01000084.1"/>
</dbReference>
<dbReference type="PRINTS" id="PR00069">
    <property type="entry name" value="ALDKETRDTASE"/>
</dbReference>